<reference evidence="1 2" key="1">
    <citation type="submission" date="2021-03" db="EMBL/GenBank/DDBJ databases">
        <title>Genomic and phenotypic characterization of Chloracidobacterium isolates provides evidence for multiple species.</title>
        <authorList>
            <person name="Saini M.K."/>
            <person name="Costas A.M.G."/>
            <person name="Tank M."/>
            <person name="Bryant D.A."/>
        </authorList>
    </citation>
    <scope>NUCLEOTIDE SEQUENCE [LARGE SCALE GENOMIC DNA]</scope>
    <source>
        <strain evidence="1 2">N</strain>
    </source>
</reference>
<evidence type="ECO:0000313" key="1">
    <source>
        <dbReference type="EMBL" id="QUV94107.1"/>
    </source>
</evidence>
<organism evidence="1 2">
    <name type="scientific">Chloracidobacterium sp. N</name>
    <dbReference type="NCBI Taxonomy" id="2821540"/>
    <lineage>
        <taxon>Bacteria</taxon>
        <taxon>Pseudomonadati</taxon>
        <taxon>Acidobacteriota</taxon>
        <taxon>Terriglobia</taxon>
        <taxon>Terriglobales</taxon>
        <taxon>Acidobacteriaceae</taxon>
        <taxon>Chloracidobacterium</taxon>
        <taxon>Chloracidobacterium aggregatum</taxon>
    </lineage>
</organism>
<gene>
    <name evidence="1" type="ORF">J8C05_01215</name>
</gene>
<dbReference type="RefSeq" id="WP_211422422.1">
    <property type="nucleotide sequence ID" value="NZ_CP072642.1"/>
</dbReference>
<dbReference type="EMBL" id="CP072642">
    <property type="protein sequence ID" value="QUV94107.1"/>
    <property type="molecule type" value="Genomic_DNA"/>
</dbReference>
<dbReference type="PIRSF" id="PIRSF033563">
    <property type="entry name" value="UCP033563"/>
    <property type="match status" value="1"/>
</dbReference>
<protein>
    <submittedName>
        <fullName evidence="1">DUF1015 domain-containing protein</fullName>
    </submittedName>
</protein>
<keyword evidence="2" id="KW-1185">Reference proteome</keyword>
<accession>A0ABX8AZF8</accession>
<proteinExistence type="predicted"/>
<dbReference type="InterPro" id="IPR008323">
    <property type="entry name" value="UCP033563"/>
</dbReference>
<dbReference type="Proteomes" id="UP000677668">
    <property type="component" value="Chromosome 1"/>
</dbReference>
<dbReference type="Pfam" id="PF06245">
    <property type="entry name" value="DUF1015"/>
    <property type="match status" value="1"/>
</dbReference>
<evidence type="ECO:0000313" key="2">
    <source>
        <dbReference type="Proteomes" id="UP000677668"/>
    </source>
</evidence>
<dbReference type="PANTHER" id="PTHR36454:SF1">
    <property type="entry name" value="DUF1015 DOMAIN-CONTAINING PROTEIN"/>
    <property type="match status" value="1"/>
</dbReference>
<sequence>MAIVHPFRALRPQPARVADVAAVPYDVVSRDEARALVANNPYSLLHVTRPDVDLPDDTPPEAELQYQTARANLERLIREAPLLTDEEAGFFVYRLVMAGRAQTGIVGVCAVDDYDRDMIRKHEKTRPDKEDDRTRHLLALGVHTEPVFLAYRDVPALEALVAQTCSGGPLYDFTAEDGIQHTVWRMPETDQVRLAFADVPTLYVADGHHRSASASRARAVWRAQDPHPSAEAPYNFFLAVLFPAGQLRILPYNRVVSDLNGYAPTDFIAALQARCEPRPATPTPTAEGDFSVYCAGRWHSFRFRPAEGEDILARLDVSRLQMQVLEPLLGIGDPRTDRRLDFVGGIRGTAELERRVNTGQAAVAFSLYPTSLEALFAVADRGEVMPPKSTWFEPKLRSGLLMYAVQGWA</sequence>
<name>A0ABX8AZF8_9BACT</name>
<dbReference type="PANTHER" id="PTHR36454">
    <property type="entry name" value="LMO2823 PROTEIN"/>
    <property type="match status" value="1"/>
</dbReference>